<keyword evidence="1" id="KW-0472">Membrane</keyword>
<name>A0A3S5A4X3_9NEIS</name>
<accession>A0A3S5A4X3</accession>
<dbReference type="KEGG" id="nani:NCTC12227_01663"/>
<dbReference type="AlphaFoldDB" id="A0A3S5A4X3"/>
<proteinExistence type="predicted"/>
<sequence length="108" mass="13153">MDILHERKKLYEWMLESLYTISGVSGIKRVSRPANKGESMNNWRQFFLFIFLTFIFMRLKYYIINRFLLDWITEHSIEVSWVESCVFCWSMGLAYHAVKRTAKWKWLA</sequence>
<dbReference type="RefSeq" id="WP_126300863.1">
    <property type="nucleotide sequence ID" value="NZ_JBGNXI010000008.1"/>
</dbReference>
<reference evidence="2 3" key="1">
    <citation type="submission" date="2018-12" db="EMBL/GenBank/DDBJ databases">
        <authorList>
            <consortium name="Pathogen Informatics"/>
        </authorList>
    </citation>
    <scope>NUCLEOTIDE SEQUENCE [LARGE SCALE GENOMIC DNA]</scope>
    <source>
        <strain evidence="2 3">NCTC12227</strain>
    </source>
</reference>
<dbReference type="OrthoDB" id="9775513at2"/>
<keyword evidence="1" id="KW-0812">Transmembrane</keyword>
<keyword evidence="1" id="KW-1133">Transmembrane helix</keyword>
<feature type="transmembrane region" description="Helical" evidence="1">
    <location>
        <begin position="46"/>
        <end position="64"/>
    </location>
</feature>
<evidence type="ECO:0000313" key="3">
    <source>
        <dbReference type="Proteomes" id="UP000268229"/>
    </source>
</evidence>
<protein>
    <submittedName>
        <fullName evidence="2">Putative bacteriocin/pheromone secretion membrane fusion protein</fullName>
    </submittedName>
</protein>
<dbReference type="Proteomes" id="UP000268229">
    <property type="component" value="Chromosome"/>
</dbReference>
<evidence type="ECO:0000256" key="1">
    <source>
        <dbReference type="SAM" id="Phobius"/>
    </source>
</evidence>
<organism evidence="2 3">
    <name type="scientific">Neisseria animaloris</name>
    <dbReference type="NCBI Taxonomy" id="326522"/>
    <lineage>
        <taxon>Bacteria</taxon>
        <taxon>Pseudomonadati</taxon>
        <taxon>Pseudomonadota</taxon>
        <taxon>Betaproteobacteria</taxon>
        <taxon>Neisseriales</taxon>
        <taxon>Neisseriaceae</taxon>
        <taxon>Neisseria</taxon>
    </lineage>
</organism>
<evidence type="ECO:0000313" key="2">
    <source>
        <dbReference type="EMBL" id="VEJ21896.1"/>
    </source>
</evidence>
<feature type="transmembrane region" description="Helical" evidence="1">
    <location>
        <begin position="79"/>
        <end position="98"/>
    </location>
</feature>
<gene>
    <name evidence="2" type="ORF">NCTC12227_01663</name>
</gene>
<dbReference type="EMBL" id="LR134516">
    <property type="protein sequence ID" value="VEJ21896.1"/>
    <property type="molecule type" value="Genomic_DNA"/>
</dbReference>
<keyword evidence="3" id="KW-1185">Reference proteome</keyword>